<gene>
    <name evidence="1" type="ORF">SV7mr_09750</name>
</gene>
<keyword evidence="2" id="KW-1185">Reference proteome</keyword>
<dbReference type="EMBL" id="CP036272">
    <property type="protein sequence ID" value="QDT58482.1"/>
    <property type="molecule type" value="Genomic_DNA"/>
</dbReference>
<dbReference type="AlphaFoldDB" id="A0A517SQS0"/>
<proteinExistence type="predicted"/>
<evidence type="ECO:0000313" key="2">
    <source>
        <dbReference type="Proteomes" id="UP000315003"/>
    </source>
</evidence>
<sequence length="59" mass="6360">MNREMYRRIGAVSGLVLALVLIRVLGYQGYVAGAAFGISGTLCGGILGEQVFDLKQRTR</sequence>
<accession>A0A517SQS0</accession>
<protein>
    <submittedName>
        <fullName evidence="1">Uncharacterized protein</fullName>
    </submittedName>
</protein>
<organism evidence="1 2">
    <name type="scientific">Stieleria bergensis</name>
    <dbReference type="NCBI Taxonomy" id="2528025"/>
    <lineage>
        <taxon>Bacteria</taxon>
        <taxon>Pseudomonadati</taxon>
        <taxon>Planctomycetota</taxon>
        <taxon>Planctomycetia</taxon>
        <taxon>Pirellulales</taxon>
        <taxon>Pirellulaceae</taxon>
        <taxon>Stieleria</taxon>
    </lineage>
</organism>
<reference evidence="1 2" key="1">
    <citation type="submission" date="2019-02" db="EMBL/GenBank/DDBJ databases">
        <title>Deep-cultivation of Planctomycetes and their phenomic and genomic characterization uncovers novel biology.</title>
        <authorList>
            <person name="Wiegand S."/>
            <person name="Jogler M."/>
            <person name="Boedeker C."/>
            <person name="Pinto D."/>
            <person name="Vollmers J."/>
            <person name="Rivas-Marin E."/>
            <person name="Kohn T."/>
            <person name="Peeters S.H."/>
            <person name="Heuer A."/>
            <person name="Rast P."/>
            <person name="Oberbeckmann S."/>
            <person name="Bunk B."/>
            <person name="Jeske O."/>
            <person name="Meyerdierks A."/>
            <person name="Storesund J.E."/>
            <person name="Kallscheuer N."/>
            <person name="Luecker S."/>
            <person name="Lage O.M."/>
            <person name="Pohl T."/>
            <person name="Merkel B.J."/>
            <person name="Hornburger P."/>
            <person name="Mueller R.-W."/>
            <person name="Bruemmer F."/>
            <person name="Labrenz M."/>
            <person name="Spormann A.M."/>
            <person name="Op den Camp H."/>
            <person name="Overmann J."/>
            <person name="Amann R."/>
            <person name="Jetten M.S.M."/>
            <person name="Mascher T."/>
            <person name="Medema M.H."/>
            <person name="Devos D.P."/>
            <person name="Kaster A.-K."/>
            <person name="Ovreas L."/>
            <person name="Rohde M."/>
            <person name="Galperin M.Y."/>
            <person name="Jogler C."/>
        </authorList>
    </citation>
    <scope>NUCLEOTIDE SEQUENCE [LARGE SCALE GENOMIC DNA]</scope>
    <source>
        <strain evidence="1 2">SV_7m_r</strain>
    </source>
</reference>
<evidence type="ECO:0000313" key="1">
    <source>
        <dbReference type="EMBL" id="QDT58482.1"/>
    </source>
</evidence>
<name>A0A517SQS0_9BACT</name>
<dbReference type="Proteomes" id="UP000315003">
    <property type="component" value="Chromosome"/>
</dbReference>
<dbReference type="RefSeq" id="WP_145269672.1">
    <property type="nucleotide sequence ID" value="NZ_CP036272.1"/>
</dbReference>